<accession>A0A5B9QRL6</accession>
<dbReference type="AlphaFoldDB" id="A0A5B9QRL6"/>
<dbReference type="Pfam" id="PF09656">
    <property type="entry name" value="PGPGW"/>
    <property type="match status" value="1"/>
</dbReference>
<dbReference type="OrthoDB" id="9800130at2"/>
<dbReference type="KEGG" id="bgok:Pr1d_41070"/>
<keyword evidence="3" id="KW-1185">Reference proteome</keyword>
<evidence type="ECO:0000256" key="1">
    <source>
        <dbReference type="SAM" id="Phobius"/>
    </source>
</evidence>
<dbReference type="InterPro" id="IPR019099">
    <property type="entry name" value="Uncharacterised_PGPGW_TM"/>
</dbReference>
<reference evidence="2 3" key="1">
    <citation type="submission" date="2019-08" db="EMBL/GenBank/DDBJ databases">
        <title>Deep-cultivation of Planctomycetes and their phenomic and genomic characterization uncovers novel biology.</title>
        <authorList>
            <person name="Wiegand S."/>
            <person name="Jogler M."/>
            <person name="Boedeker C."/>
            <person name="Pinto D."/>
            <person name="Vollmers J."/>
            <person name="Rivas-Marin E."/>
            <person name="Kohn T."/>
            <person name="Peeters S.H."/>
            <person name="Heuer A."/>
            <person name="Rast P."/>
            <person name="Oberbeckmann S."/>
            <person name="Bunk B."/>
            <person name="Jeske O."/>
            <person name="Meyerdierks A."/>
            <person name="Storesund J.E."/>
            <person name="Kallscheuer N."/>
            <person name="Luecker S."/>
            <person name="Lage O.M."/>
            <person name="Pohl T."/>
            <person name="Merkel B.J."/>
            <person name="Hornburger P."/>
            <person name="Mueller R.-W."/>
            <person name="Bruemmer F."/>
            <person name="Labrenz M."/>
            <person name="Spormann A.M."/>
            <person name="Op den Camp H."/>
            <person name="Overmann J."/>
            <person name="Amann R."/>
            <person name="Jetten M.S.M."/>
            <person name="Mascher T."/>
            <person name="Medema M.H."/>
            <person name="Devos D.P."/>
            <person name="Kaster A.-K."/>
            <person name="Ovreas L."/>
            <person name="Rohde M."/>
            <person name="Galperin M.Y."/>
            <person name="Jogler C."/>
        </authorList>
    </citation>
    <scope>NUCLEOTIDE SEQUENCE [LARGE SCALE GENOMIC DNA]</scope>
    <source>
        <strain evidence="2 3">Pr1d</strain>
    </source>
</reference>
<evidence type="ECO:0000313" key="3">
    <source>
        <dbReference type="Proteomes" id="UP000323917"/>
    </source>
</evidence>
<organism evidence="2 3">
    <name type="scientific">Bythopirellula goksoeyrii</name>
    <dbReference type="NCBI Taxonomy" id="1400387"/>
    <lineage>
        <taxon>Bacteria</taxon>
        <taxon>Pseudomonadati</taxon>
        <taxon>Planctomycetota</taxon>
        <taxon>Planctomycetia</taxon>
        <taxon>Pirellulales</taxon>
        <taxon>Lacipirellulaceae</taxon>
        <taxon>Bythopirellula</taxon>
    </lineage>
</organism>
<feature type="transmembrane region" description="Helical" evidence="1">
    <location>
        <begin position="87"/>
        <end position="105"/>
    </location>
</feature>
<keyword evidence="1" id="KW-0472">Membrane</keyword>
<keyword evidence="1" id="KW-1133">Transmembrane helix</keyword>
<name>A0A5B9QRL6_9BACT</name>
<keyword evidence="1 2" id="KW-0812">Transmembrane</keyword>
<evidence type="ECO:0000313" key="2">
    <source>
        <dbReference type="EMBL" id="QEG36771.1"/>
    </source>
</evidence>
<sequence length="141" mass="15980">MQTHWLDWIDAHQTPLWWLGGISLLVFFGSLILIPVVVARIPSDYFQHVQRPPTEWSAEHPVLRAILLVAKNAGGVLLVLLGLAMLVLPGQGLLCILLGITLLDFPGKFRLERRLISHPPVLHSINWLRRRRNKAPLVVEK</sequence>
<dbReference type="Proteomes" id="UP000323917">
    <property type="component" value="Chromosome"/>
</dbReference>
<protein>
    <submittedName>
        <fullName evidence="2">Transmembrane protein (PGPGW)</fullName>
    </submittedName>
</protein>
<proteinExistence type="predicted"/>
<dbReference type="EMBL" id="CP042913">
    <property type="protein sequence ID" value="QEG36771.1"/>
    <property type="molecule type" value="Genomic_DNA"/>
</dbReference>
<feature type="transmembrane region" description="Helical" evidence="1">
    <location>
        <begin position="16"/>
        <end position="41"/>
    </location>
</feature>
<gene>
    <name evidence="2" type="ORF">Pr1d_41070</name>
</gene>